<keyword evidence="1" id="KW-0812">Transmembrane</keyword>
<evidence type="ECO:0000313" key="2">
    <source>
        <dbReference type="EMBL" id="ASD48465.1"/>
    </source>
</evidence>
<feature type="transmembrane region" description="Helical" evidence="1">
    <location>
        <begin position="48"/>
        <end position="64"/>
    </location>
</feature>
<name>A0A1Z3ML18_ALCFA</name>
<protein>
    <submittedName>
        <fullName evidence="2">Uncharacterized protein</fullName>
    </submittedName>
</protein>
<dbReference type="EMBL" id="KY623659">
    <property type="protein sequence ID" value="ASD48465.1"/>
    <property type="molecule type" value="Genomic_DNA"/>
</dbReference>
<keyword evidence="1" id="KW-0472">Membrane</keyword>
<geneLocation type="plasmid" evidence="2">
    <name>pGZAF1_VIM</name>
</geneLocation>
<proteinExistence type="predicted"/>
<keyword evidence="2" id="KW-0614">Plasmid</keyword>
<evidence type="ECO:0000256" key="1">
    <source>
        <dbReference type="SAM" id="Phobius"/>
    </source>
</evidence>
<organism evidence="2">
    <name type="scientific">Alcaligenes faecalis</name>
    <dbReference type="NCBI Taxonomy" id="511"/>
    <lineage>
        <taxon>Bacteria</taxon>
        <taxon>Pseudomonadati</taxon>
        <taxon>Pseudomonadota</taxon>
        <taxon>Betaproteobacteria</taxon>
        <taxon>Burkholderiales</taxon>
        <taxon>Alcaligenaceae</taxon>
        <taxon>Alcaligenes</taxon>
    </lineage>
</organism>
<dbReference type="RefSeq" id="WP_086069980.1">
    <property type="nucleotide sequence ID" value="NZ_CP039545.1"/>
</dbReference>
<feature type="transmembrane region" description="Helical" evidence="1">
    <location>
        <begin position="70"/>
        <end position="94"/>
    </location>
</feature>
<sequence length="118" mass="13414">MVQTLINRLYRLLGIDGPMSSHRRTTPAERNAIQINVMAQRFTEMGKTFLYGGSVAAITMHVLGKQAELWAGLISMIVGLAFFCFGLACTGWYVENKQEPSRVIVQQARIKRKRRNKR</sequence>
<dbReference type="AlphaFoldDB" id="A0A1Z3ML18"/>
<reference evidence="2" key="1">
    <citation type="submission" date="2017-02" db="EMBL/GenBank/DDBJ databases">
        <title>Emergence of VIM metallo-beta-lactamase producing Alcaligenes faecalis in GAZA, Palestine.</title>
        <authorList>
            <person name="Al Laham N."/>
            <person name="Chavda K."/>
            <person name="Cienfuegos V."/>
            <person name="Kreiswirth B."/>
            <person name="Chen L."/>
        </authorList>
    </citation>
    <scope>NUCLEOTIDE SEQUENCE</scope>
    <source>
        <strain evidence="2">GZAF1</strain>
        <plasmid evidence="2">pGZAF1_VIM</plasmid>
    </source>
</reference>
<keyword evidence="1" id="KW-1133">Transmembrane helix</keyword>
<accession>A0A1Z3ML18</accession>